<evidence type="ECO:0000313" key="3">
    <source>
        <dbReference type="Proteomes" id="UP000230833"/>
    </source>
</evidence>
<gene>
    <name evidence="2" type="ORF">COV07_01715</name>
</gene>
<feature type="region of interest" description="Disordered" evidence="1">
    <location>
        <begin position="1"/>
        <end position="25"/>
    </location>
</feature>
<feature type="compositionally biased region" description="Basic and acidic residues" evidence="1">
    <location>
        <begin position="71"/>
        <end position="86"/>
    </location>
</feature>
<reference evidence="2 3" key="1">
    <citation type="submission" date="2017-09" db="EMBL/GenBank/DDBJ databases">
        <title>Depth-based differentiation of microbial function through sediment-hosted aquifers and enrichment of novel symbionts in the deep terrestrial subsurface.</title>
        <authorList>
            <person name="Probst A.J."/>
            <person name="Ladd B."/>
            <person name="Jarett J.K."/>
            <person name="Geller-Mcgrath D.E."/>
            <person name="Sieber C.M."/>
            <person name="Emerson J.B."/>
            <person name="Anantharaman K."/>
            <person name="Thomas B.C."/>
            <person name="Malmstrom R."/>
            <person name="Stieglmeier M."/>
            <person name="Klingl A."/>
            <person name="Woyke T."/>
            <person name="Ryan C.M."/>
            <person name="Banfield J.F."/>
        </authorList>
    </citation>
    <scope>NUCLEOTIDE SEQUENCE [LARGE SCALE GENOMIC DNA]</scope>
    <source>
        <strain evidence="2">CG10_big_fil_rev_8_21_14_0_10_45_14</strain>
    </source>
</reference>
<feature type="compositionally biased region" description="Polar residues" evidence="1">
    <location>
        <begin position="58"/>
        <end position="70"/>
    </location>
</feature>
<sequence>MNEQIMNRTRVENGGGNVETGGRNKNLESLRCLIHASVLCAALMAPRADVLAGNVQLTFPQRPSMTGDTPNKQEGHKDAENEKDSD</sequence>
<feature type="region of interest" description="Disordered" evidence="1">
    <location>
        <begin position="58"/>
        <end position="86"/>
    </location>
</feature>
<dbReference type="EMBL" id="PCYL01000021">
    <property type="protein sequence ID" value="PIR46916.1"/>
    <property type="molecule type" value="Genomic_DNA"/>
</dbReference>
<accession>A0A2H0RKF9</accession>
<evidence type="ECO:0000313" key="2">
    <source>
        <dbReference type="EMBL" id="PIR46916.1"/>
    </source>
</evidence>
<evidence type="ECO:0000256" key="1">
    <source>
        <dbReference type="SAM" id="MobiDB-lite"/>
    </source>
</evidence>
<protein>
    <submittedName>
        <fullName evidence="2">Uncharacterized protein</fullName>
    </submittedName>
</protein>
<organism evidence="2 3">
    <name type="scientific">Candidatus Vogelbacteria bacterium CG10_big_fil_rev_8_21_14_0_10_45_14</name>
    <dbReference type="NCBI Taxonomy" id="1975042"/>
    <lineage>
        <taxon>Bacteria</taxon>
        <taxon>Candidatus Vogeliibacteriota</taxon>
    </lineage>
</organism>
<name>A0A2H0RKF9_9BACT</name>
<dbReference type="AlphaFoldDB" id="A0A2H0RKF9"/>
<dbReference type="Proteomes" id="UP000230833">
    <property type="component" value="Unassembled WGS sequence"/>
</dbReference>
<proteinExistence type="predicted"/>
<comment type="caution">
    <text evidence="2">The sequence shown here is derived from an EMBL/GenBank/DDBJ whole genome shotgun (WGS) entry which is preliminary data.</text>
</comment>